<evidence type="ECO:0000256" key="1">
    <source>
        <dbReference type="ARBA" id="ARBA00022630"/>
    </source>
</evidence>
<organism evidence="5 6">
    <name type="scientific">Melghirimyces profundicolus</name>
    <dbReference type="NCBI Taxonomy" id="1242148"/>
    <lineage>
        <taxon>Bacteria</taxon>
        <taxon>Bacillati</taxon>
        <taxon>Bacillota</taxon>
        <taxon>Bacilli</taxon>
        <taxon>Bacillales</taxon>
        <taxon>Thermoactinomycetaceae</taxon>
        <taxon>Melghirimyces</taxon>
    </lineage>
</organism>
<reference evidence="5 6" key="1">
    <citation type="submission" date="2018-04" db="EMBL/GenBank/DDBJ databases">
        <title>Genomic Encyclopedia of Archaeal and Bacterial Type Strains, Phase II (KMG-II): from individual species to whole genera.</title>
        <authorList>
            <person name="Goeker M."/>
        </authorList>
    </citation>
    <scope>NUCLEOTIDE SEQUENCE [LARGE SCALE GENOMIC DNA]</scope>
    <source>
        <strain evidence="5 6">DSM 45787</strain>
    </source>
</reference>
<protein>
    <submittedName>
        <fullName evidence="5">Carbon-monoxide dehydrogenase medium subunit</fullName>
    </submittedName>
</protein>
<dbReference type="InterPro" id="IPR016169">
    <property type="entry name" value="FAD-bd_PCMH_sub2"/>
</dbReference>
<dbReference type="InterPro" id="IPR005107">
    <property type="entry name" value="CO_DH_flav_C"/>
</dbReference>
<dbReference type="InterPro" id="IPR051312">
    <property type="entry name" value="Diverse_Substr_Oxidored"/>
</dbReference>
<dbReference type="Gene3D" id="3.30.465.10">
    <property type="match status" value="1"/>
</dbReference>
<keyword evidence="6" id="KW-1185">Reference proteome</keyword>
<comment type="caution">
    <text evidence="5">The sequence shown here is derived from an EMBL/GenBank/DDBJ whole genome shotgun (WGS) entry which is preliminary data.</text>
</comment>
<dbReference type="EMBL" id="QBKR01000007">
    <property type="protein sequence ID" value="PTX61311.1"/>
    <property type="molecule type" value="Genomic_DNA"/>
</dbReference>
<dbReference type="InterPro" id="IPR036683">
    <property type="entry name" value="CO_DH_flav_C_dom_sf"/>
</dbReference>
<dbReference type="Proteomes" id="UP000244240">
    <property type="component" value="Unassembled WGS sequence"/>
</dbReference>
<dbReference type="Pfam" id="PF00941">
    <property type="entry name" value="FAD_binding_5"/>
    <property type="match status" value="1"/>
</dbReference>
<dbReference type="InterPro" id="IPR016166">
    <property type="entry name" value="FAD-bd_PCMH"/>
</dbReference>
<dbReference type="PROSITE" id="PS51387">
    <property type="entry name" value="FAD_PCMH"/>
    <property type="match status" value="1"/>
</dbReference>
<dbReference type="InterPro" id="IPR036318">
    <property type="entry name" value="FAD-bd_PCMH-like_sf"/>
</dbReference>
<dbReference type="SMART" id="SM01092">
    <property type="entry name" value="CO_deh_flav_C"/>
    <property type="match status" value="1"/>
</dbReference>
<evidence type="ECO:0000313" key="6">
    <source>
        <dbReference type="Proteomes" id="UP000244240"/>
    </source>
</evidence>
<dbReference type="OrthoDB" id="9774454at2"/>
<dbReference type="RefSeq" id="WP_108022605.1">
    <property type="nucleotide sequence ID" value="NZ_QBKR01000007.1"/>
</dbReference>
<dbReference type="PANTHER" id="PTHR42659:SF2">
    <property type="entry name" value="XANTHINE DEHYDROGENASE SUBUNIT C-RELATED"/>
    <property type="match status" value="1"/>
</dbReference>
<dbReference type="SUPFAM" id="SSF56176">
    <property type="entry name" value="FAD-binding/transporter-associated domain-like"/>
    <property type="match status" value="1"/>
</dbReference>
<evidence type="ECO:0000313" key="5">
    <source>
        <dbReference type="EMBL" id="PTX61311.1"/>
    </source>
</evidence>
<dbReference type="PANTHER" id="PTHR42659">
    <property type="entry name" value="XANTHINE DEHYDROGENASE SUBUNIT C-RELATED"/>
    <property type="match status" value="1"/>
</dbReference>
<evidence type="ECO:0000259" key="4">
    <source>
        <dbReference type="PROSITE" id="PS51387"/>
    </source>
</evidence>
<keyword evidence="1" id="KW-0285">Flavoprotein</keyword>
<proteinExistence type="predicted"/>
<dbReference type="GO" id="GO:0071949">
    <property type="term" value="F:FAD binding"/>
    <property type="evidence" value="ECO:0007669"/>
    <property type="project" value="InterPro"/>
</dbReference>
<dbReference type="AlphaFoldDB" id="A0A2T6BZ13"/>
<sequence length="294" mass="31801">MFPNSFEYMAPTTLAEAVELMQRHEYDAKVLSGGQSLLPMMKLRMAAPPILIDINSIDELRGWKEESGFLRIGALTRHSELENAVELRDRYPLLAETAVWIADPLVRNRGTIGGSLAHADPASDWGAAMLALHARVEGIGSGGERQIPMDDFFVDTFTTALEETEIATAVLVPKPAGRTAGRYLKIERKAGDFAIAGLAIHVVLASDGTVAEAGFGICACGPVPLRGKRAEEYLLGKKLTPETIDDVSRMVPEDADPEDDLRGSAAYKRDVLRVFAERGLSDIAKELQGEGVVG</sequence>
<dbReference type="SUPFAM" id="SSF55447">
    <property type="entry name" value="CO dehydrogenase flavoprotein C-terminal domain-like"/>
    <property type="match status" value="1"/>
</dbReference>
<name>A0A2T6BZ13_9BACL</name>
<gene>
    <name evidence="5" type="ORF">C8P63_107106</name>
</gene>
<dbReference type="InterPro" id="IPR016167">
    <property type="entry name" value="FAD-bd_PCMH_sub1"/>
</dbReference>
<dbReference type="Gene3D" id="3.30.390.50">
    <property type="entry name" value="CO dehydrogenase flavoprotein, C-terminal domain"/>
    <property type="match status" value="1"/>
</dbReference>
<evidence type="ECO:0000256" key="3">
    <source>
        <dbReference type="ARBA" id="ARBA00023002"/>
    </source>
</evidence>
<accession>A0A2T6BZ13</accession>
<dbReference type="Pfam" id="PF03450">
    <property type="entry name" value="CO_deh_flav_C"/>
    <property type="match status" value="1"/>
</dbReference>
<keyword evidence="3" id="KW-0560">Oxidoreductase</keyword>
<feature type="domain" description="FAD-binding PCMH-type" evidence="4">
    <location>
        <begin position="1"/>
        <end position="177"/>
    </location>
</feature>
<keyword evidence="2" id="KW-0274">FAD</keyword>
<evidence type="ECO:0000256" key="2">
    <source>
        <dbReference type="ARBA" id="ARBA00022827"/>
    </source>
</evidence>
<dbReference type="Gene3D" id="3.30.43.10">
    <property type="entry name" value="Uridine Diphospho-n-acetylenolpyruvylglucosamine Reductase, domain 2"/>
    <property type="match status" value="1"/>
</dbReference>
<dbReference type="InterPro" id="IPR002346">
    <property type="entry name" value="Mopterin_DH_FAD-bd"/>
</dbReference>
<dbReference type="GO" id="GO:0016491">
    <property type="term" value="F:oxidoreductase activity"/>
    <property type="evidence" value="ECO:0007669"/>
    <property type="project" value="UniProtKB-KW"/>
</dbReference>